<reference evidence="1 2" key="1">
    <citation type="submission" date="2018-02" db="EMBL/GenBank/DDBJ databases">
        <authorList>
            <person name="Cohen D.B."/>
            <person name="Kent A.D."/>
        </authorList>
    </citation>
    <scope>NUCLEOTIDE SEQUENCE [LARGE SCALE GENOMIC DNA]</scope>
    <source>
        <strain evidence="1">1</strain>
    </source>
</reference>
<dbReference type="CDD" id="cd07067">
    <property type="entry name" value="HP_PGM_like"/>
    <property type="match status" value="1"/>
</dbReference>
<dbReference type="SUPFAM" id="SSF53254">
    <property type="entry name" value="Phosphoglycerate mutase-like"/>
    <property type="match status" value="1"/>
</dbReference>
<proteinExistence type="predicted"/>
<dbReference type="InterPro" id="IPR013078">
    <property type="entry name" value="His_Pase_superF_clade-1"/>
</dbReference>
<evidence type="ECO:0008006" key="3">
    <source>
        <dbReference type="Google" id="ProtNLM"/>
    </source>
</evidence>
<organism evidence="1 2">
    <name type="scientific">Micropruina glycogenica</name>
    <dbReference type="NCBI Taxonomy" id="75385"/>
    <lineage>
        <taxon>Bacteria</taxon>
        <taxon>Bacillati</taxon>
        <taxon>Actinomycetota</taxon>
        <taxon>Actinomycetes</taxon>
        <taxon>Propionibacteriales</taxon>
        <taxon>Nocardioidaceae</taxon>
        <taxon>Micropruina</taxon>
    </lineage>
</organism>
<keyword evidence="2" id="KW-1185">Reference proteome</keyword>
<name>A0A2N9JI62_9ACTN</name>
<dbReference type="AlphaFoldDB" id="A0A2N9JI62"/>
<sequence>MKRTLVLMRHAKSSWTTDQPDFRRPLNERGVKDATAAGDILSRYPIGAVRASAATRTRETWQNAVEGGARCTDVEFLDDLYGAWPDRVLDVVRQLPEQVNTAVILGHEPTMSEVLHEVVSRWQFAGGPPDAFPTCTMAFIEFKKPWSDLKPGHGRLVRFESPRG</sequence>
<dbReference type="KEGG" id="mgg:MPLG2_2171"/>
<evidence type="ECO:0000313" key="1">
    <source>
        <dbReference type="EMBL" id="SPD87201.1"/>
    </source>
</evidence>
<dbReference type="Pfam" id="PF00300">
    <property type="entry name" value="His_Phos_1"/>
    <property type="match status" value="1"/>
</dbReference>
<protein>
    <recommendedName>
        <fullName evidence="3">Phosphohistidine phosphatase</fullName>
    </recommendedName>
</protein>
<gene>
    <name evidence="1" type="ORF">MPLG2_2171</name>
</gene>
<dbReference type="RefSeq" id="WP_105185981.1">
    <property type="nucleotide sequence ID" value="NZ_BAAAGO010000034.1"/>
</dbReference>
<accession>A0A2N9JI62</accession>
<dbReference type="SMART" id="SM00855">
    <property type="entry name" value="PGAM"/>
    <property type="match status" value="1"/>
</dbReference>
<dbReference type="Gene3D" id="3.40.50.1240">
    <property type="entry name" value="Phosphoglycerate mutase-like"/>
    <property type="match status" value="1"/>
</dbReference>
<dbReference type="OrthoDB" id="9810154at2"/>
<evidence type="ECO:0000313" key="2">
    <source>
        <dbReference type="Proteomes" id="UP000238164"/>
    </source>
</evidence>
<dbReference type="Proteomes" id="UP000238164">
    <property type="component" value="Chromosome 1"/>
</dbReference>
<dbReference type="InterPro" id="IPR029033">
    <property type="entry name" value="His_PPase_superfam"/>
</dbReference>
<dbReference type="EMBL" id="LT985188">
    <property type="protein sequence ID" value="SPD87201.1"/>
    <property type="molecule type" value="Genomic_DNA"/>
</dbReference>